<evidence type="ECO:0000256" key="1">
    <source>
        <dbReference type="SAM" id="SignalP"/>
    </source>
</evidence>
<dbReference type="InterPro" id="IPR036514">
    <property type="entry name" value="SGNH_hydro_sf"/>
</dbReference>
<protein>
    <submittedName>
        <fullName evidence="3">Arylesterase</fullName>
    </submittedName>
</protein>
<dbReference type="RefSeq" id="WP_135244256.1">
    <property type="nucleotide sequence ID" value="NZ_SIHO01000001.1"/>
</dbReference>
<name>A0A4Y9EQ10_9SPHN</name>
<evidence type="ECO:0000313" key="4">
    <source>
        <dbReference type="Proteomes" id="UP000297737"/>
    </source>
</evidence>
<proteinExistence type="predicted"/>
<dbReference type="Proteomes" id="UP000297737">
    <property type="component" value="Unassembled WGS sequence"/>
</dbReference>
<keyword evidence="1" id="KW-0732">Signal</keyword>
<gene>
    <name evidence="3" type="ORF">EUV02_00340</name>
</gene>
<organism evidence="3 4">
    <name type="scientific">Glacieibacterium arshaanense</name>
    <dbReference type="NCBI Taxonomy" id="2511025"/>
    <lineage>
        <taxon>Bacteria</taxon>
        <taxon>Pseudomonadati</taxon>
        <taxon>Pseudomonadota</taxon>
        <taxon>Alphaproteobacteria</taxon>
        <taxon>Sphingomonadales</taxon>
        <taxon>Sphingosinicellaceae</taxon>
        <taxon>Glacieibacterium</taxon>
    </lineage>
</organism>
<dbReference type="OrthoDB" id="9786188at2"/>
<dbReference type="EMBL" id="SIHO01000001">
    <property type="protein sequence ID" value="TFU05532.1"/>
    <property type="molecule type" value="Genomic_DNA"/>
</dbReference>
<dbReference type="PANTHER" id="PTHR30383:SF24">
    <property type="entry name" value="THIOESTERASE 1_PROTEASE 1_LYSOPHOSPHOLIPASE L1"/>
    <property type="match status" value="1"/>
</dbReference>
<evidence type="ECO:0000259" key="2">
    <source>
        <dbReference type="Pfam" id="PF13472"/>
    </source>
</evidence>
<feature type="chain" id="PRO_5021384137" evidence="1">
    <location>
        <begin position="23"/>
        <end position="209"/>
    </location>
</feature>
<dbReference type="PANTHER" id="PTHR30383">
    <property type="entry name" value="THIOESTERASE 1/PROTEASE 1/LYSOPHOSPHOLIPASE L1"/>
    <property type="match status" value="1"/>
</dbReference>
<dbReference type="InterPro" id="IPR051532">
    <property type="entry name" value="Ester_Hydrolysis_Enzymes"/>
</dbReference>
<evidence type="ECO:0000313" key="3">
    <source>
        <dbReference type="EMBL" id="TFU05532.1"/>
    </source>
</evidence>
<keyword evidence="4" id="KW-1185">Reference proteome</keyword>
<dbReference type="CDD" id="cd01822">
    <property type="entry name" value="Lysophospholipase_L1_like"/>
    <property type="match status" value="1"/>
</dbReference>
<sequence>MRPLYQLALLLLVVLVSQAVNAAPKLVLGFGDSLMAGYQLKPAESFPAQLQVALDKAGRDVTVKNAGVSGDTSTAGRARLNWVLAGLGAKPDLVILELGANDMLRGQDPAITRANLDAMLTELGKRKIPVILAGMRASPNLGAAYTKPFDAMYAALAAKHKVRLYPFFLDGVAATPKLQLADGMHPNAAGVAVIVKRILPTVEAALGPK</sequence>
<dbReference type="GO" id="GO:0004622">
    <property type="term" value="F:phosphatidylcholine lysophospholipase activity"/>
    <property type="evidence" value="ECO:0007669"/>
    <property type="project" value="TreeGrafter"/>
</dbReference>
<feature type="domain" description="SGNH hydrolase-type esterase" evidence="2">
    <location>
        <begin position="30"/>
        <end position="192"/>
    </location>
</feature>
<dbReference type="SUPFAM" id="SSF52266">
    <property type="entry name" value="SGNH hydrolase"/>
    <property type="match status" value="1"/>
</dbReference>
<dbReference type="Gene3D" id="3.40.50.1110">
    <property type="entry name" value="SGNH hydrolase"/>
    <property type="match status" value="1"/>
</dbReference>
<comment type="caution">
    <text evidence="3">The sequence shown here is derived from an EMBL/GenBank/DDBJ whole genome shotgun (WGS) entry which is preliminary data.</text>
</comment>
<reference evidence="3 4" key="1">
    <citation type="submission" date="2019-02" db="EMBL/GenBank/DDBJ databases">
        <title>Polymorphobacter sp. isolated from the lake at the Tibet of China.</title>
        <authorList>
            <person name="Li A."/>
        </authorList>
    </citation>
    <scope>NUCLEOTIDE SEQUENCE [LARGE SCALE GENOMIC DNA]</scope>
    <source>
        <strain evidence="3 4">DJ1R-1</strain>
    </source>
</reference>
<dbReference type="AlphaFoldDB" id="A0A4Y9EQ10"/>
<dbReference type="InterPro" id="IPR013830">
    <property type="entry name" value="SGNH_hydro"/>
</dbReference>
<accession>A0A4Y9EQ10</accession>
<feature type="signal peptide" evidence="1">
    <location>
        <begin position="1"/>
        <end position="22"/>
    </location>
</feature>
<dbReference type="Pfam" id="PF13472">
    <property type="entry name" value="Lipase_GDSL_2"/>
    <property type="match status" value="1"/>
</dbReference>